<comment type="subcellular location">
    <subcellularLocation>
        <location evidence="1">Secreted</location>
    </subcellularLocation>
</comment>
<dbReference type="RefSeq" id="WP_141286194.1">
    <property type="nucleotide sequence ID" value="NZ_BAAAEW010000026.1"/>
</dbReference>
<comment type="caution">
    <text evidence="6">The sequence shown here is derived from an EMBL/GenBank/DDBJ whole genome shotgun (WGS) entry which is preliminary data.</text>
</comment>
<protein>
    <recommendedName>
        <fullName evidence="5">Filamentous haemagglutinin FhaB/tRNA nuclease CdiA-like TPS domain-containing protein</fullName>
    </recommendedName>
</protein>
<dbReference type="InterPro" id="IPR011493">
    <property type="entry name" value="GLUG"/>
</dbReference>
<name>A0ABN1KAP3_9BURK</name>
<evidence type="ECO:0000256" key="3">
    <source>
        <dbReference type="ARBA" id="ARBA00022729"/>
    </source>
</evidence>
<keyword evidence="7" id="KW-1185">Reference proteome</keyword>
<proteinExistence type="predicted"/>
<dbReference type="InterPro" id="IPR050909">
    <property type="entry name" value="Bact_Autotransporter_VF"/>
</dbReference>
<accession>A0ABN1KAP3</accession>
<reference evidence="6 7" key="1">
    <citation type="journal article" date="2019" name="Int. J. Syst. Evol. Microbiol.">
        <title>The Global Catalogue of Microorganisms (GCM) 10K type strain sequencing project: providing services to taxonomists for standard genome sequencing and annotation.</title>
        <authorList>
            <consortium name="The Broad Institute Genomics Platform"/>
            <consortium name="The Broad Institute Genome Sequencing Center for Infectious Disease"/>
            <person name="Wu L."/>
            <person name="Ma J."/>
        </authorList>
    </citation>
    <scope>NUCLEOTIDE SEQUENCE [LARGE SCALE GENOMIC DNA]</scope>
    <source>
        <strain evidence="6 7">JCM 15503</strain>
    </source>
</reference>
<dbReference type="Pfam" id="PF07581">
    <property type="entry name" value="Glug"/>
    <property type="match status" value="2"/>
</dbReference>
<dbReference type="SUPFAM" id="SSF51126">
    <property type="entry name" value="Pectin lyase-like"/>
    <property type="match status" value="1"/>
</dbReference>
<keyword evidence="3 4" id="KW-0732">Signal</keyword>
<dbReference type="Proteomes" id="UP001500279">
    <property type="component" value="Unassembled WGS sequence"/>
</dbReference>
<dbReference type="InterPro" id="IPR012334">
    <property type="entry name" value="Pectin_lyas_fold"/>
</dbReference>
<gene>
    <name evidence="6" type="ORF">GCM10009107_42750</name>
</gene>
<dbReference type="Pfam" id="PF05860">
    <property type="entry name" value="TPS"/>
    <property type="match status" value="1"/>
</dbReference>
<feature type="chain" id="PRO_5046339146" description="Filamentous haemagglutinin FhaB/tRNA nuclease CdiA-like TPS domain-containing protein" evidence="4">
    <location>
        <begin position="47"/>
        <end position="1542"/>
    </location>
</feature>
<dbReference type="SMART" id="SM00912">
    <property type="entry name" value="Haemagg_act"/>
    <property type="match status" value="1"/>
</dbReference>
<evidence type="ECO:0000313" key="6">
    <source>
        <dbReference type="EMBL" id="GAA0760332.1"/>
    </source>
</evidence>
<dbReference type="Pfam" id="PF13018">
    <property type="entry name" value="ESPR"/>
    <property type="match status" value="1"/>
</dbReference>
<feature type="domain" description="Filamentous haemagglutinin FhaB/tRNA nuclease CdiA-like TPS" evidence="5">
    <location>
        <begin position="44"/>
        <end position="156"/>
    </location>
</feature>
<dbReference type="InterPro" id="IPR038621">
    <property type="entry name" value="Lacto_phage_SSB_sf"/>
</dbReference>
<dbReference type="Pfam" id="PF18657">
    <property type="entry name" value="YDG"/>
    <property type="match status" value="7"/>
</dbReference>
<organism evidence="6 7">
    <name type="scientific">Ideonella azotifigens</name>
    <dbReference type="NCBI Taxonomy" id="513160"/>
    <lineage>
        <taxon>Bacteria</taxon>
        <taxon>Pseudomonadati</taxon>
        <taxon>Pseudomonadota</taxon>
        <taxon>Betaproteobacteria</taxon>
        <taxon>Burkholderiales</taxon>
        <taxon>Sphaerotilaceae</taxon>
        <taxon>Ideonella</taxon>
    </lineage>
</organism>
<sequence>MNHAYRLVWSELFQRFVAVPETAKARGKRSGAVLLAAAALSGGAFAGPTGGAVSTGSGTITQSGSTTTITQGSQNLAINWATFNVGKGESVKFVQPGAASIALNRVLGTDASSINGSLTANGQVWILNPNGVLFGNGASVNVGGLVASTLSMSDSDFAAGKASFSGNGNQGGVVNQGSLTGGYVALIGKQVSNSGTITTPNGTAALAAGDKVTLDFSGSQLLSVTVDEGTLNALAENKGLIRADNGSVLLSANAKNALLDTVVNNEGVIEARGIDSSGGRIILLGSFNGGTVKAGGTLDASSVNHDGGFIETSGAHVQVADGAQISTLSQSGKTGTWLVDPTDFTISAGSGAQTSSGIGAGTLANSLASNNVTLATDNSTGTDSGDINVNAAVSWSANTTLTLNAYRNVNLNAAITATGEAAGLALNHGGDYKVNAPVTLSGANASLSLNGNAYTLIHSMAELQSADNHGLLALAQDLDASDTVYGGAVIGTFFGTLAGLGHTIHQFNVAGAGSLAGLIGQIRNGAVVRDLSLVGGSVQASGPGAGALAGLSDGTILNVHAAVDVSGGDDSGGLVGYNTGRITRSDATGTVTGGNDTGGLIGRNKGNLDQVWASGDVTGASYVGGLVGLQTEAVTLNNAHASGDVSGNLYVGGLVGVAYNTSVFSNVYATGNVTGLTGSVGGLVGHNDASFIISAFATGNVKSAGGEGVGGLIGSANYDSTVVYAYATGDVSGDSRVGGLMGKGAGVLTDVYASGHVSASYQPGGLIGGFDGFYPTVTNGYWNLETTGQSTSLGGGTGLSSAQMMQASCFSGWDLASSGGSNAVWRIYEGQTAPLLRSFMPALTVSADGVSKVYDGTVNFSGGGYATSDAGADRSLILGTAVYGDAGSKNVGSYSIGLSGLYSGQFGYDLSFAEGTAKVTAASLTVSGGTAASKTYDGTTLASVSGGSLGGVLAGDSVALSQSGSFSDKNAGSGKTVTVTNSLAGDDAGNYVLVGPVAKVAADIDPAQLQVSGAQASSKTYDSTVVAQLSGGSLVGVVAGDQLGYHLSGSFSDKNVGTGKTVSITGALSGPDAGNYVLGPQAGTAQADISAATLYLVGGTALSKVYDGGTAASVSGGRLDGLFNGDLVTVNQSGSFGDKNVGYGKQVAVCRSLGGADAGNYLLLNPSTVMAADITPKLLSVDLVAADKTYDGSSRASVTGSLGGVIAGDAVSADVVGYFDDKNVGTNKSVSVGLSLLGTDAGNYTFNRLGASTASISAATLTASGGTAANKTYDGTTQVSLGQGTLLGLLPGDSVSLSQSGSFVDKHAGTGKTVNEQFAIGGVDAGNYVLANATGTTTADIAAATLLVAGTVAANKTYDGKTAAVVGGGQLMGVLAGDSVTLSQSGAFVDKNAGSGKVVVVTNDLGGSDAGNYVVANDSTTANIAQAQLTVTGAKAQDKVFDGTKTATVTGGTLTGLVAGDDVALSQTGQFVTALWGHYKPVVETFAISGADAQNYQLTKTQQLGQADVFKPAAVTVAQQLKLAALLRGLGLTVLEADAAAR</sequence>
<dbReference type="Gene3D" id="2.160.20.110">
    <property type="match status" value="2"/>
</dbReference>
<evidence type="ECO:0000313" key="7">
    <source>
        <dbReference type="Proteomes" id="UP001500279"/>
    </source>
</evidence>
<dbReference type="PANTHER" id="PTHR12338">
    <property type="entry name" value="AUTOTRANSPORTER"/>
    <property type="match status" value="1"/>
</dbReference>
<evidence type="ECO:0000259" key="5">
    <source>
        <dbReference type="SMART" id="SM00912"/>
    </source>
</evidence>
<dbReference type="Gene3D" id="2.160.20.10">
    <property type="entry name" value="Single-stranded right-handed beta-helix, Pectin lyase-like"/>
    <property type="match status" value="1"/>
</dbReference>
<dbReference type="InterPro" id="IPR041248">
    <property type="entry name" value="YDG"/>
</dbReference>
<evidence type="ECO:0000256" key="4">
    <source>
        <dbReference type="SAM" id="SignalP"/>
    </source>
</evidence>
<evidence type="ECO:0000256" key="2">
    <source>
        <dbReference type="ARBA" id="ARBA00022525"/>
    </source>
</evidence>
<feature type="signal peptide" evidence="4">
    <location>
        <begin position="1"/>
        <end position="46"/>
    </location>
</feature>
<dbReference type="NCBIfam" id="TIGR01901">
    <property type="entry name" value="adhes_NPXG"/>
    <property type="match status" value="1"/>
</dbReference>
<evidence type="ECO:0000256" key="1">
    <source>
        <dbReference type="ARBA" id="ARBA00004613"/>
    </source>
</evidence>
<dbReference type="PANTHER" id="PTHR12338:SF8">
    <property type="entry name" value="HEME_HEMOPEXIN-BINDING PROTEIN"/>
    <property type="match status" value="1"/>
</dbReference>
<dbReference type="EMBL" id="BAAAEW010000026">
    <property type="protein sequence ID" value="GAA0760332.1"/>
    <property type="molecule type" value="Genomic_DNA"/>
</dbReference>
<dbReference type="InterPro" id="IPR008638">
    <property type="entry name" value="FhaB/CdiA-like_TPS"/>
</dbReference>
<dbReference type="InterPro" id="IPR024973">
    <property type="entry name" value="ESPR"/>
</dbReference>
<keyword evidence="2" id="KW-0964">Secreted</keyword>
<dbReference type="InterPro" id="IPR011050">
    <property type="entry name" value="Pectin_lyase_fold/virulence"/>
</dbReference>
<dbReference type="Gene3D" id="2.40.50.400">
    <property type="entry name" value="Lactococcus phage single-stranded DNA binding protein"/>
    <property type="match status" value="1"/>
</dbReference>